<keyword evidence="7" id="KW-1185">Reference proteome</keyword>
<dbReference type="GO" id="GO:0005923">
    <property type="term" value="C:bicellular tight junction"/>
    <property type="evidence" value="ECO:0007669"/>
    <property type="project" value="TreeGrafter"/>
</dbReference>
<dbReference type="InterPro" id="IPR010844">
    <property type="entry name" value="Occludin_ELL"/>
</dbReference>
<dbReference type="Pfam" id="PF07303">
    <property type="entry name" value="Occludin_ELL"/>
    <property type="match status" value="1"/>
</dbReference>
<accession>A0A663E4Y9</accession>
<evidence type="ECO:0000313" key="6">
    <source>
        <dbReference type="Ensembl" id="ENSACCP00020007317.1"/>
    </source>
</evidence>
<dbReference type="InParanoid" id="A0A663E4Y9"/>
<evidence type="ECO:0000259" key="5">
    <source>
        <dbReference type="PROSITE" id="PS51980"/>
    </source>
</evidence>
<dbReference type="GO" id="GO:0016324">
    <property type="term" value="C:apical plasma membrane"/>
    <property type="evidence" value="ECO:0007669"/>
    <property type="project" value="TreeGrafter"/>
</dbReference>
<keyword evidence="4" id="KW-0812">Transmembrane</keyword>
<feature type="domain" description="OCEL" evidence="5">
    <location>
        <begin position="273"/>
        <end position="411"/>
    </location>
</feature>
<feature type="region of interest" description="Disordered" evidence="3">
    <location>
        <begin position="177"/>
        <end position="199"/>
    </location>
</feature>
<dbReference type="Proteomes" id="UP000472275">
    <property type="component" value="Chromosome 12"/>
</dbReference>
<dbReference type="Gene3D" id="6.10.140.340">
    <property type="match status" value="1"/>
</dbReference>
<organism evidence="6 7">
    <name type="scientific">Aquila chrysaetos chrysaetos</name>
    <dbReference type="NCBI Taxonomy" id="223781"/>
    <lineage>
        <taxon>Eukaryota</taxon>
        <taxon>Metazoa</taxon>
        <taxon>Chordata</taxon>
        <taxon>Craniata</taxon>
        <taxon>Vertebrata</taxon>
        <taxon>Euteleostomi</taxon>
        <taxon>Archelosauria</taxon>
        <taxon>Archosauria</taxon>
        <taxon>Dinosauria</taxon>
        <taxon>Saurischia</taxon>
        <taxon>Theropoda</taxon>
        <taxon>Coelurosauria</taxon>
        <taxon>Aves</taxon>
        <taxon>Neognathae</taxon>
        <taxon>Neoaves</taxon>
        <taxon>Telluraves</taxon>
        <taxon>Accipitrimorphae</taxon>
        <taxon>Accipitriformes</taxon>
        <taxon>Accipitridae</taxon>
        <taxon>Accipitrinae</taxon>
        <taxon>Aquila</taxon>
    </lineage>
</organism>
<dbReference type="AlphaFoldDB" id="A0A663E4Y9"/>
<comment type="similarity">
    <text evidence="1 2">Belongs to the ELL/occludin family.</text>
</comment>
<reference evidence="6" key="2">
    <citation type="submission" date="2025-09" db="UniProtKB">
        <authorList>
            <consortium name="Ensembl"/>
        </authorList>
    </citation>
    <scope>IDENTIFICATION</scope>
</reference>
<dbReference type="Ensembl" id="ENSACCT00020007644.1">
    <property type="protein sequence ID" value="ENSACCP00020007317.1"/>
    <property type="gene ID" value="ENSACCG00020004994.1"/>
</dbReference>
<dbReference type="SUPFAM" id="SSF144292">
    <property type="entry name" value="occludin/ELL-like"/>
    <property type="match status" value="2"/>
</dbReference>
<gene>
    <name evidence="6" type="primary">OCEL1</name>
</gene>
<feature type="transmembrane region" description="Helical" evidence="4">
    <location>
        <begin position="14"/>
        <end position="38"/>
    </location>
</feature>
<dbReference type="PROSITE" id="PS51980">
    <property type="entry name" value="OCEL"/>
    <property type="match status" value="1"/>
</dbReference>
<name>A0A663E4Y9_AQUCH</name>
<sequence length="417" mass="44626">MCAPWGKLRHAKRAGSTVTCVGLPWGLLPSLLILGLLLQRGSARRWGSEAAAGCTQGTPVTPKPPRADGRAHLSHRRAGAAGYGAGCGGAEPPGWAGGVRPPLCLHEVLAGGVLGAAGLAWLLTAILPGLCHGPLLAGICRLAGDAGSRSHLPLPHGAALPGRQPPVPLDVEVQGGLEAPGGLRESHGLQERGQPRWSPPTPCPPGIAWGSCSLTPLLCLLKPPSARARRVVFEDEVMPSGRPSGRVPTAEEGKKPGARSIPPGLAPRPRAVPDYVVKYPAIRSPRQREGYKGVFQDQLAEYTELLGEVRTAQRRLRETEAAMGRLPRHATSRTVGPSVGTGCGHHMSCEQCWVTCVSAPQDGSKVAHVWHEYMRKKRDSAFLEKQQRCEYLKKKLTHIKARIQEYDRDARDSAVYF</sequence>
<dbReference type="GeneTree" id="ENSGT00940000162475"/>
<proteinExistence type="inferred from homology"/>
<keyword evidence="4" id="KW-1133">Transmembrane helix</keyword>
<dbReference type="PANTHER" id="PTHR23288:SF15">
    <property type="entry name" value="OCCLUDIN_ELL DOMAIN-CONTAINING PROTEIN 1"/>
    <property type="match status" value="1"/>
</dbReference>
<evidence type="ECO:0000313" key="7">
    <source>
        <dbReference type="Proteomes" id="UP000472275"/>
    </source>
</evidence>
<evidence type="ECO:0000256" key="4">
    <source>
        <dbReference type="SAM" id="Phobius"/>
    </source>
</evidence>
<feature type="compositionally biased region" description="Basic and acidic residues" evidence="3">
    <location>
        <begin position="184"/>
        <end position="194"/>
    </location>
</feature>
<reference evidence="6" key="1">
    <citation type="submission" date="2025-08" db="UniProtKB">
        <authorList>
            <consortium name="Ensembl"/>
        </authorList>
    </citation>
    <scope>IDENTIFICATION</scope>
</reference>
<feature type="region of interest" description="Disordered" evidence="3">
    <location>
        <begin position="49"/>
        <end position="74"/>
    </location>
</feature>
<feature type="region of interest" description="Disordered" evidence="3">
    <location>
        <begin position="237"/>
        <end position="269"/>
    </location>
</feature>
<keyword evidence="4" id="KW-0472">Membrane</keyword>
<evidence type="ECO:0000256" key="3">
    <source>
        <dbReference type="SAM" id="MobiDB-lite"/>
    </source>
</evidence>
<dbReference type="InterPro" id="IPR031176">
    <property type="entry name" value="ELL/occludin"/>
</dbReference>
<feature type="transmembrane region" description="Helical" evidence="4">
    <location>
        <begin position="108"/>
        <end position="130"/>
    </location>
</feature>
<evidence type="ECO:0000256" key="1">
    <source>
        <dbReference type="ARBA" id="ARBA00009171"/>
    </source>
</evidence>
<dbReference type="PANTHER" id="PTHR23288">
    <property type="entry name" value="OCCLUDIN AND RNA POLYMERASE II ELONGATION FACTOR ELL"/>
    <property type="match status" value="1"/>
</dbReference>
<dbReference type="GO" id="GO:0070830">
    <property type="term" value="P:bicellular tight junction assembly"/>
    <property type="evidence" value="ECO:0007669"/>
    <property type="project" value="TreeGrafter"/>
</dbReference>
<dbReference type="GO" id="GO:0031410">
    <property type="term" value="C:cytoplasmic vesicle"/>
    <property type="evidence" value="ECO:0007669"/>
    <property type="project" value="TreeGrafter"/>
</dbReference>
<protein>
    <submittedName>
        <fullName evidence="6">Occludin/ELL domain containing 1</fullName>
    </submittedName>
</protein>
<evidence type="ECO:0000256" key="2">
    <source>
        <dbReference type="PROSITE-ProRule" id="PRU01324"/>
    </source>
</evidence>